<proteinExistence type="predicted"/>
<dbReference type="HOGENOM" id="CLU_029499_5_0_0"/>
<dbReference type="eggNOG" id="COG1213">
    <property type="taxonomic scope" value="Bacteria"/>
</dbReference>
<dbReference type="GO" id="GO:0016779">
    <property type="term" value="F:nucleotidyltransferase activity"/>
    <property type="evidence" value="ECO:0007669"/>
    <property type="project" value="UniProtKB-KW"/>
</dbReference>
<evidence type="ECO:0000256" key="1">
    <source>
        <dbReference type="ARBA" id="ARBA00022679"/>
    </source>
</evidence>
<evidence type="ECO:0000313" key="4">
    <source>
        <dbReference type="EMBL" id="CAO80324.1"/>
    </source>
</evidence>
<sequence>MKGVIISAGIGSRLWKTTKQVPKTLLPYKNGTILSTIIEQLKQAGITELIIVVGFKKNYIVDYLQKNPPSLPVTFAENLEWEKGNALSVYKVKNYIMAEPFLLSMADHLVKVEALKQIVDSPERINLLLVDPFITENFDLDDATKVKTENDYIIAIGKELTDYNALDCGIFRLEPDFFSAVEKAVAKGKDSISNAITELIPLRRIKSITLNKANQWIDIDTPEAYQFAQKF</sequence>
<dbReference type="Pfam" id="PF00483">
    <property type="entry name" value="NTP_transferase"/>
    <property type="match status" value="1"/>
</dbReference>
<evidence type="ECO:0000256" key="2">
    <source>
        <dbReference type="ARBA" id="ARBA00022695"/>
    </source>
</evidence>
<accession>B0VGA1</accession>
<dbReference type="OrthoDB" id="9814110at2"/>
<dbReference type="InterPro" id="IPR050065">
    <property type="entry name" value="GlmU-like"/>
</dbReference>
<organism evidence="4 5">
    <name type="scientific">Cloacimonas acidaminovorans (strain Evry)</name>
    <dbReference type="NCBI Taxonomy" id="459349"/>
    <lineage>
        <taxon>Bacteria</taxon>
        <taxon>Pseudomonadati</taxon>
        <taxon>Candidatus Cloacimonadota</taxon>
        <taxon>Candidatus Cloacimonadia</taxon>
        <taxon>Candidatus Cloacimonadales</taxon>
        <taxon>Candidatus Cloacimonadaceae</taxon>
        <taxon>Candidatus Cloacimonas</taxon>
    </lineage>
</organism>
<keyword evidence="1" id="KW-0808">Transferase</keyword>
<dbReference type="Proteomes" id="UP000002019">
    <property type="component" value="Chromosome"/>
</dbReference>
<keyword evidence="2" id="KW-0548">Nucleotidyltransferase</keyword>
<dbReference type="SUPFAM" id="SSF53448">
    <property type="entry name" value="Nucleotide-diphospho-sugar transferases"/>
    <property type="match status" value="1"/>
</dbReference>
<keyword evidence="5" id="KW-1185">Reference proteome</keyword>
<feature type="domain" description="Nucleotidyl transferase" evidence="3">
    <location>
        <begin position="2"/>
        <end position="121"/>
    </location>
</feature>
<dbReference type="STRING" id="459349.CLOAM0421"/>
<protein>
    <recommendedName>
        <fullName evidence="3">Nucleotidyl transferase domain-containing protein</fullName>
    </recommendedName>
</protein>
<name>B0VGA1_CLOAI</name>
<evidence type="ECO:0000259" key="3">
    <source>
        <dbReference type="Pfam" id="PF00483"/>
    </source>
</evidence>
<dbReference type="InterPro" id="IPR029044">
    <property type="entry name" value="Nucleotide-diphossugar_trans"/>
</dbReference>
<dbReference type="AlphaFoldDB" id="B0VGA1"/>
<dbReference type="InterPro" id="IPR005835">
    <property type="entry name" value="NTP_transferase_dom"/>
</dbReference>
<dbReference type="PANTHER" id="PTHR43584:SF8">
    <property type="entry name" value="N-ACETYLMURAMATE ALPHA-1-PHOSPHATE URIDYLYLTRANSFERASE"/>
    <property type="match status" value="1"/>
</dbReference>
<evidence type="ECO:0000313" key="5">
    <source>
        <dbReference type="Proteomes" id="UP000002019"/>
    </source>
</evidence>
<dbReference type="RefSeq" id="WP_015424185.1">
    <property type="nucleotide sequence ID" value="NC_020449.1"/>
</dbReference>
<dbReference type="PANTHER" id="PTHR43584">
    <property type="entry name" value="NUCLEOTIDYL TRANSFERASE"/>
    <property type="match status" value="1"/>
</dbReference>
<dbReference type="Gene3D" id="3.90.550.10">
    <property type="entry name" value="Spore Coat Polysaccharide Biosynthesis Protein SpsA, Chain A"/>
    <property type="match status" value="1"/>
</dbReference>
<dbReference type="EMBL" id="CU466930">
    <property type="protein sequence ID" value="CAO80324.1"/>
    <property type="molecule type" value="Genomic_DNA"/>
</dbReference>
<gene>
    <name evidence="4" type="ordered locus">CLOAM0421</name>
</gene>
<dbReference type="KEGG" id="caci:CLOAM0421"/>
<reference evidence="4 5" key="1">
    <citation type="journal article" date="2008" name="J. Bacteriol.">
        <title>'Candidatus Cloacamonas acidaminovorans': genome sequence reconstruction provides a first glimpse of a new bacterial division.</title>
        <authorList>
            <person name="Pelletier E."/>
            <person name="Kreimeyer A."/>
            <person name="Bocs S."/>
            <person name="Rouy Z."/>
            <person name="Gyapay G."/>
            <person name="Chouari R."/>
            <person name="Riviere D."/>
            <person name="Ganesan A."/>
            <person name="Daegelen P."/>
            <person name="Sghir A."/>
            <person name="Cohen G.N."/>
            <person name="Medigue C."/>
            <person name="Weissenbach J."/>
            <person name="Le Paslier D."/>
        </authorList>
    </citation>
    <scope>NUCLEOTIDE SEQUENCE [LARGE SCALE GENOMIC DNA]</scope>
    <source>
        <strain evidence="5">Evry</strain>
    </source>
</reference>